<dbReference type="AlphaFoldDB" id="A0A2U1J5D6"/>
<feature type="non-terminal residue" evidence="2">
    <location>
        <position position="1"/>
    </location>
</feature>
<organism evidence="2 3">
    <name type="scientific">Smittium angustum</name>
    <dbReference type="NCBI Taxonomy" id="133377"/>
    <lineage>
        <taxon>Eukaryota</taxon>
        <taxon>Fungi</taxon>
        <taxon>Fungi incertae sedis</taxon>
        <taxon>Zoopagomycota</taxon>
        <taxon>Kickxellomycotina</taxon>
        <taxon>Harpellomycetes</taxon>
        <taxon>Harpellales</taxon>
        <taxon>Legeriomycetaceae</taxon>
        <taxon>Smittium</taxon>
    </lineage>
</organism>
<evidence type="ECO:0000256" key="1">
    <source>
        <dbReference type="SAM" id="MobiDB-lite"/>
    </source>
</evidence>
<sequence>RNSGFPPKSTGVYTSRSFHENGEKHKLNVQRYLRDIDLKSKKDKDDQAEIDQTLKQIEKAAHASYLKDIGVKPSSNQTKSVPKVSVQKNNNLKKNRINDNFTRPKTFKSAKAEPISNIKETVQYVQPVEVSQPVPIVNPNINEQTGIGYWVDVKPKVEPKLRKNITKNEDNNKPFEGKKKGNSNSILYKNIDEDDPEDVSQFEFSEKKVKYLNPTNLAPTTSDSGTATVEETATTFKKRKKPINASNRVNKIKY</sequence>
<dbReference type="Proteomes" id="UP000245591">
    <property type="component" value="Unassembled WGS sequence"/>
</dbReference>
<dbReference type="InterPro" id="IPR040023">
    <property type="entry name" value="WBP4"/>
</dbReference>
<feature type="compositionally biased region" description="Polar residues" evidence="1">
    <location>
        <begin position="214"/>
        <end position="235"/>
    </location>
</feature>
<gene>
    <name evidence="2" type="ORF">BB558_003678</name>
</gene>
<keyword evidence="3" id="KW-1185">Reference proteome</keyword>
<reference evidence="2 3" key="1">
    <citation type="journal article" date="2018" name="MBio">
        <title>Comparative Genomics Reveals the Core Gene Toolbox for the Fungus-Insect Symbiosis.</title>
        <authorList>
            <person name="Wang Y."/>
            <person name="Stata M."/>
            <person name="Wang W."/>
            <person name="Stajich J.E."/>
            <person name="White M.M."/>
            <person name="Moncalvo J.M."/>
        </authorList>
    </citation>
    <scope>NUCLEOTIDE SEQUENCE [LARGE SCALE GENOMIC DNA]</scope>
    <source>
        <strain evidence="2 3">AUS-126-30</strain>
    </source>
</reference>
<feature type="region of interest" description="Disordered" evidence="1">
    <location>
        <begin position="1"/>
        <end position="23"/>
    </location>
</feature>
<evidence type="ECO:0000313" key="3">
    <source>
        <dbReference type="Proteomes" id="UP000245591"/>
    </source>
</evidence>
<proteinExistence type="predicted"/>
<evidence type="ECO:0000313" key="2">
    <source>
        <dbReference type="EMBL" id="PWA00292.1"/>
    </source>
</evidence>
<evidence type="ECO:0008006" key="4">
    <source>
        <dbReference type="Google" id="ProtNLM"/>
    </source>
</evidence>
<comment type="caution">
    <text evidence="2">The sequence shown here is derived from an EMBL/GenBank/DDBJ whole genome shotgun (WGS) entry which is preliminary data.</text>
</comment>
<feature type="region of interest" description="Disordered" evidence="1">
    <location>
        <begin position="214"/>
        <end position="242"/>
    </location>
</feature>
<name>A0A2U1J5D6_SMIAN</name>
<dbReference type="GO" id="GO:0003723">
    <property type="term" value="F:RNA binding"/>
    <property type="evidence" value="ECO:0007669"/>
    <property type="project" value="TreeGrafter"/>
</dbReference>
<accession>A0A2U1J5D6</accession>
<dbReference type="GO" id="GO:0071011">
    <property type="term" value="C:precatalytic spliceosome"/>
    <property type="evidence" value="ECO:0007669"/>
    <property type="project" value="TreeGrafter"/>
</dbReference>
<dbReference type="EMBL" id="MBFU01000344">
    <property type="protein sequence ID" value="PWA00292.1"/>
    <property type="molecule type" value="Genomic_DNA"/>
</dbReference>
<dbReference type="GO" id="GO:0000398">
    <property type="term" value="P:mRNA splicing, via spliceosome"/>
    <property type="evidence" value="ECO:0007669"/>
    <property type="project" value="InterPro"/>
</dbReference>
<dbReference type="PANTHER" id="PTHR13173">
    <property type="entry name" value="WW DOMAIN BINDING PROTEIN 4"/>
    <property type="match status" value="1"/>
</dbReference>
<dbReference type="PANTHER" id="PTHR13173:SF10">
    <property type="entry name" value="WW DOMAIN-BINDING PROTEIN 4"/>
    <property type="match status" value="1"/>
</dbReference>
<protein>
    <recommendedName>
        <fullName evidence="4">U1-type domain-containing protein</fullName>
    </recommendedName>
</protein>